<dbReference type="InterPro" id="IPR030949">
    <property type="entry name" value="ECF_S_folate_fam"/>
</dbReference>
<dbReference type="RefSeq" id="WP_035876578.1">
    <property type="nucleotide sequence ID" value="NZ_JNKN01000008.1"/>
</dbReference>
<feature type="transmembrane region" description="Helical" evidence="1">
    <location>
        <begin position="144"/>
        <end position="164"/>
    </location>
</feature>
<dbReference type="Proteomes" id="UP000051841">
    <property type="component" value="Unassembled WGS sequence"/>
</dbReference>
<feature type="transmembrane region" description="Helical" evidence="1">
    <location>
        <begin position="7"/>
        <end position="28"/>
    </location>
</feature>
<feature type="transmembrane region" description="Helical" evidence="1">
    <location>
        <begin position="101"/>
        <end position="123"/>
    </location>
</feature>
<keyword evidence="1" id="KW-0812">Transmembrane</keyword>
<evidence type="ECO:0000313" key="2">
    <source>
        <dbReference type="EMBL" id="KRN50543.1"/>
    </source>
</evidence>
<keyword evidence="1" id="KW-0472">Membrane</keyword>
<dbReference type="AlphaFoldDB" id="A0A0R2HBZ5"/>
<dbReference type="Pfam" id="PF12822">
    <property type="entry name" value="ECF_trnsprt"/>
    <property type="match status" value="1"/>
</dbReference>
<keyword evidence="3" id="KW-1185">Reference proteome</keyword>
<dbReference type="GO" id="GO:0022857">
    <property type="term" value="F:transmembrane transporter activity"/>
    <property type="evidence" value="ECO:0007669"/>
    <property type="project" value="InterPro"/>
</dbReference>
<keyword evidence="1" id="KW-1133">Transmembrane helix</keyword>
<accession>A0A0R2HBZ5</accession>
<evidence type="ECO:0000256" key="1">
    <source>
        <dbReference type="SAM" id="Phobius"/>
    </source>
</evidence>
<evidence type="ECO:0000313" key="3">
    <source>
        <dbReference type="Proteomes" id="UP000051841"/>
    </source>
</evidence>
<dbReference type="EMBL" id="JQBL01000008">
    <property type="protein sequence ID" value="KRN50543.1"/>
    <property type="molecule type" value="Genomic_DNA"/>
</dbReference>
<feature type="transmembrane region" description="Helical" evidence="1">
    <location>
        <begin position="48"/>
        <end position="68"/>
    </location>
</feature>
<dbReference type="PATRIC" id="fig|1410657.5.peg.2101"/>
<organism evidence="2 3">
    <name type="scientific">Kandleria vitulina DSM 20405</name>
    <dbReference type="NCBI Taxonomy" id="1410657"/>
    <lineage>
        <taxon>Bacteria</taxon>
        <taxon>Bacillati</taxon>
        <taxon>Bacillota</taxon>
        <taxon>Erysipelotrichia</taxon>
        <taxon>Erysipelotrichales</taxon>
        <taxon>Coprobacillaceae</taxon>
        <taxon>Kandleria</taxon>
    </lineage>
</organism>
<dbReference type="InterPro" id="IPR024529">
    <property type="entry name" value="ECF_trnsprt_substrate-spec"/>
</dbReference>
<feature type="transmembrane region" description="Helical" evidence="1">
    <location>
        <begin position="75"/>
        <end position="95"/>
    </location>
</feature>
<protein>
    <submittedName>
        <fullName evidence="2">Uncharacterized protein</fullName>
    </submittedName>
</protein>
<dbReference type="Gene3D" id="1.10.1760.20">
    <property type="match status" value="1"/>
</dbReference>
<sequence>MSKLKDIKVLSAAAMLAAIAIVLGFFKIPLNQVIEIRFGSLPLSVTGFLFGPVIGAIVGAVADVGGYLIRPTGPFFVGFTISSIVAGTIFGVMLHNKEVTIWRIVLTEVLQMLIVNLFLNTLWLSMLYGKAFIPLVGARIVKELIMLPINCALITFILKSVSHIPQLKKSVTLN</sequence>
<proteinExistence type="predicted"/>
<name>A0A0R2HBZ5_9FIRM</name>
<comment type="caution">
    <text evidence="2">The sequence shown here is derived from an EMBL/GenBank/DDBJ whole genome shotgun (WGS) entry which is preliminary data.</text>
</comment>
<gene>
    <name evidence="2" type="ORF">IV49_GL002037</name>
</gene>
<dbReference type="NCBIfam" id="TIGR04518">
    <property type="entry name" value="ECF_S_folT_fam"/>
    <property type="match status" value="1"/>
</dbReference>
<reference evidence="2 3" key="1">
    <citation type="journal article" date="2015" name="Genome Announc.">
        <title>Expanding the biotechnology potential of lactobacilli through comparative genomics of 213 strains and associated genera.</title>
        <authorList>
            <person name="Sun Z."/>
            <person name="Harris H.M."/>
            <person name="McCann A."/>
            <person name="Guo C."/>
            <person name="Argimon S."/>
            <person name="Zhang W."/>
            <person name="Yang X."/>
            <person name="Jeffery I.B."/>
            <person name="Cooney J.C."/>
            <person name="Kagawa T.F."/>
            <person name="Liu W."/>
            <person name="Song Y."/>
            <person name="Salvetti E."/>
            <person name="Wrobel A."/>
            <person name="Rasinkangas P."/>
            <person name="Parkhill J."/>
            <person name="Rea M.C."/>
            <person name="O'Sullivan O."/>
            <person name="Ritari J."/>
            <person name="Douillard F.P."/>
            <person name="Paul Ross R."/>
            <person name="Yang R."/>
            <person name="Briner A.E."/>
            <person name="Felis G.E."/>
            <person name="de Vos W.M."/>
            <person name="Barrangou R."/>
            <person name="Klaenhammer T.R."/>
            <person name="Caufield P.W."/>
            <person name="Cui Y."/>
            <person name="Zhang H."/>
            <person name="O'Toole P.W."/>
        </authorList>
    </citation>
    <scope>NUCLEOTIDE SEQUENCE [LARGE SCALE GENOMIC DNA]</scope>
    <source>
        <strain evidence="2 3">DSM 20405</strain>
    </source>
</reference>